<organism evidence="3 4">
    <name type="scientific">Ganoderma sinense ZZ0214-1</name>
    <dbReference type="NCBI Taxonomy" id="1077348"/>
    <lineage>
        <taxon>Eukaryota</taxon>
        <taxon>Fungi</taxon>
        <taxon>Dikarya</taxon>
        <taxon>Basidiomycota</taxon>
        <taxon>Agaricomycotina</taxon>
        <taxon>Agaricomycetes</taxon>
        <taxon>Polyporales</taxon>
        <taxon>Polyporaceae</taxon>
        <taxon>Ganoderma</taxon>
    </lineage>
</organism>
<dbReference type="EMBL" id="AYKW01000023">
    <property type="protein sequence ID" value="PIL28503.1"/>
    <property type="molecule type" value="Genomic_DNA"/>
</dbReference>
<proteinExistence type="predicted"/>
<feature type="compositionally biased region" description="Polar residues" evidence="1">
    <location>
        <begin position="109"/>
        <end position="125"/>
    </location>
</feature>
<feature type="compositionally biased region" description="Low complexity" evidence="1">
    <location>
        <begin position="126"/>
        <end position="196"/>
    </location>
</feature>
<keyword evidence="2" id="KW-1133">Transmembrane helix</keyword>
<dbReference type="OrthoDB" id="2804581at2759"/>
<keyword evidence="2" id="KW-0812">Transmembrane</keyword>
<gene>
    <name evidence="3" type="ORF">GSI_08541</name>
</gene>
<evidence type="ECO:0000256" key="2">
    <source>
        <dbReference type="SAM" id="Phobius"/>
    </source>
</evidence>
<dbReference type="STRING" id="1077348.A0A2G8S3Z1"/>
<evidence type="ECO:0000256" key="1">
    <source>
        <dbReference type="SAM" id="MobiDB-lite"/>
    </source>
</evidence>
<evidence type="ECO:0000313" key="4">
    <source>
        <dbReference type="Proteomes" id="UP000230002"/>
    </source>
</evidence>
<feature type="region of interest" description="Disordered" evidence="1">
    <location>
        <begin position="109"/>
        <end position="208"/>
    </location>
</feature>
<sequence length="412" mass="43027">MGVWEAVKVNSTTAYVVSNTTGSKAIYTFAGTRISVFGVVLPQDSSAGQASVYSIDGGTPTQYTAPGNATGPVYNLQFYQSSQLRDGQHTLTIVNLGDEFVVGHLEVTTDGTHIGPTSLNSGSVATTSQRPSTTSTPSSTFLPSTTTHSSTTSSISNATLTSTNSTSIVSSTFPPTNTSSATSSTLILPTSSSSPPDDAPKQNHTTTLSKGATIGGGIAGTLGFLFLVGGLCWWGQRRGRRKRQEASIPNVQKPPLGMHNVTSQMTVGSDPFASDAARRHRAPPIYIPVGSTSDLPAGGTQYTSTQGYQSEKYGAYGAYGTYDAPLYSPGSTSNLLGSPIHHAFPSPVPRLPETPVGIRRIDSDGRRRSADGGVRIAGGRPGQRMEDTGDSFLDLASRKSTGSTLPPAYDFD</sequence>
<accession>A0A2G8S3Z1</accession>
<feature type="region of interest" description="Disordered" evidence="1">
    <location>
        <begin position="240"/>
        <end position="259"/>
    </location>
</feature>
<dbReference type="Proteomes" id="UP000230002">
    <property type="component" value="Unassembled WGS sequence"/>
</dbReference>
<keyword evidence="2" id="KW-0472">Membrane</keyword>
<evidence type="ECO:0000313" key="3">
    <source>
        <dbReference type="EMBL" id="PIL28503.1"/>
    </source>
</evidence>
<dbReference type="Gene3D" id="2.60.120.260">
    <property type="entry name" value="Galactose-binding domain-like"/>
    <property type="match status" value="1"/>
</dbReference>
<feature type="region of interest" description="Disordered" evidence="1">
    <location>
        <begin position="363"/>
        <end position="412"/>
    </location>
</feature>
<reference evidence="3 4" key="1">
    <citation type="journal article" date="2015" name="Sci. Rep.">
        <title>Chromosome-level genome map provides insights into diverse defense mechanisms in the medicinal fungus Ganoderma sinense.</title>
        <authorList>
            <person name="Zhu Y."/>
            <person name="Xu J."/>
            <person name="Sun C."/>
            <person name="Zhou S."/>
            <person name="Xu H."/>
            <person name="Nelson D.R."/>
            <person name="Qian J."/>
            <person name="Song J."/>
            <person name="Luo H."/>
            <person name="Xiang L."/>
            <person name="Li Y."/>
            <person name="Xu Z."/>
            <person name="Ji A."/>
            <person name="Wang L."/>
            <person name="Lu S."/>
            <person name="Hayward A."/>
            <person name="Sun W."/>
            <person name="Li X."/>
            <person name="Schwartz D.C."/>
            <person name="Wang Y."/>
            <person name="Chen S."/>
        </authorList>
    </citation>
    <scope>NUCLEOTIDE SEQUENCE [LARGE SCALE GENOMIC DNA]</scope>
    <source>
        <strain evidence="3 4">ZZ0214-1</strain>
    </source>
</reference>
<dbReference type="AlphaFoldDB" id="A0A2G8S3Z1"/>
<feature type="transmembrane region" description="Helical" evidence="2">
    <location>
        <begin position="212"/>
        <end position="234"/>
    </location>
</feature>
<keyword evidence="4" id="KW-1185">Reference proteome</keyword>
<protein>
    <submittedName>
        <fullName evidence="3">Uncharacterized protein</fullName>
    </submittedName>
</protein>
<comment type="caution">
    <text evidence="3">The sequence shown here is derived from an EMBL/GenBank/DDBJ whole genome shotgun (WGS) entry which is preliminary data.</text>
</comment>
<name>A0A2G8S3Z1_9APHY</name>